<gene>
    <name evidence="1" type="ORF">DEBURN_LOCUS552</name>
</gene>
<dbReference type="Proteomes" id="UP000789706">
    <property type="component" value="Unassembled WGS sequence"/>
</dbReference>
<dbReference type="OrthoDB" id="2348565at2759"/>
<protein>
    <submittedName>
        <fullName evidence="1">10425_t:CDS:1</fullName>
    </submittedName>
</protein>
<reference evidence="1" key="1">
    <citation type="submission" date="2021-06" db="EMBL/GenBank/DDBJ databases">
        <authorList>
            <person name="Kallberg Y."/>
            <person name="Tangrot J."/>
            <person name="Rosling A."/>
        </authorList>
    </citation>
    <scope>NUCLEOTIDE SEQUENCE</scope>
    <source>
        <strain evidence="1">AZ414A</strain>
    </source>
</reference>
<sequence length="547" mass="64093">MSSHENINNNTNSSTSLPIECWQEILKNLENDKKSLHSFLLVNRTCLSEYFENFDINMMDLNEFDRNGYEIGTTYAGLIKYMSNLSNDMLKCGEPYFESNKNYFRERRLIFLQRRLIQTYLKFLNEEERQVLINHGILTDLKTAKNFISNFDDSKISSKLFFFRYPPIFDYPNYLRELPYNLLCESIESWLWSFRETCQSDKSLIVAQELCKLFMRKSKWINSLSFTYYVPSNECFFSSIKDFLFLTEFDGAERCLHSLKNLKFAFHSDQWRPIMMKMAKICNQVESLDIRCIGESHKRWLDESAKSIIKFIEIQNELKHIKVNCCGNYCPLTRIIPSLIVHVKSLEYIEFVHINFNGGSILKFIADCQNLKTLIFRDCIDFNFFDFTPPIGALWLQNVTKLVFVDTTLEPNDILPIIGLCKKLFELCFDLGDDIEYLGLFGQYMPENLKHLTIDATGIEISTLEEFLICNKAKNLESLRFTAWICRNFTDQHLSIITQHLGKSLKQLDLHLNDAHGQGGISWEGIQMAQSIIEVVTTEGEYEYDTW</sequence>
<evidence type="ECO:0000313" key="2">
    <source>
        <dbReference type="Proteomes" id="UP000789706"/>
    </source>
</evidence>
<name>A0A9N8YMJ5_9GLOM</name>
<keyword evidence="2" id="KW-1185">Reference proteome</keyword>
<dbReference type="SUPFAM" id="SSF52047">
    <property type="entry name" value="RNI-like"/>
    <property type="match status" value="1"/>
</dbReference>
<accession>A0A9N8YMJ5</accession>
<proteinExistence type="predicted"/>
<dbReference type="InterPro" id="IPR032675">
    <property type="entry name" value="LRR_dom_sf"/>
</dbReference>
<evidence type="ECO:0000313" key="1">
    <source>
        <dbReference type="EMBL" id="CAG8433731.1"/>
    </source>
</evidence>
<dbReference type="Gene3D" id="3.80.10.10">
    <property type="entry name" value="Ribonuclease Inhibitor"/>
    <property type="match status" value="1"/>
</dbReference>
<comment type="caution">
    <text evidence="1">The sequence shown here is derived from an EMBL/GenBank/DDBJ whole genome shotgun (WGS) entry which is preliminary data.</text>
</comment>
<organism evidence="1 2">
    <name type="scientific">Diversispora eburnea</name>
    <dbReference type="NCBI Taxonomy" id="1213867"/>
    <lineage>
        <taxon>Eukaryota</taxon>
        <taxon>Fungi</taxon>
        <taxon>Fungi incertae sedis</taxon>
        <taxon>Mucoromycota</taxon>
        <taxon>Glomeromycotina</taxon>
        <taxon>Glomeromycetes</taxon>
        <taxon>Diversisporales</taxon>
        <taxon>Diversisporaceae</taxon>
        <taxon>Diversispora</taxon>
    </lineage>
</organism>
<dbReference type="EMBL" id="CAJVPK010000018">
    <property type="protein sequence ID" value="CAG8433731.1"/>
    <property type="molecule type" value="Genomic_DNA"/>
</dbReference>
<dbReference type="AlphaFoldDB" id="A0A9N8YMJ5"/>